<feature type="compositionally biased region" description="Basic and acidic residues" evidence="1">
    <location>
        <begin position="440"/>
        <end position="463"/>
    </location>
</feature>
<feature type="compositionally biased region" description="Basic and acidic residues" evidence="1">
    <location>
        <begin position="277"/>
        <end position="302"/>
    </location>
</feature>
<dbReference type="PROSITE" id="PS50042">
    <property type="entry name" value="CNMP_BINDING_3"/>
    <property type="match status" value="1"/>
</dbReference>
<evidence type="ECO:0000256" key="1">
    <source>
        <dbReference type="SAM" id="MobiDB-lite"/>
    </source>
</evidence>
<dbReference type="InterPro" id="IPR045095">
    <property type="entry name" value="ACDP"/>
</dbReference>
<organism evidence="3 4">
    <name type="scientific">Elysia marginata</name>
    <dbReference type="NCBI Taxonomy" id="1093978"/>
    <lineage>
        <taxon>Eukaryota</taxon>
        <taxon>Metazoa</taxon>
        <taxon>Spiralia</taxon>
        <taxon>Lophotrochozoa</taxon>
        <taxon>Mollusca</taxon>
        <taxon>Gastropoda</taxon>
        <taxon>Heterobranchia</taxon>
        <taxon>Euthyneura</taxon>
        <taxon>Panpulmonata</taxon>
        <taxon>Sacoglossa</taxon>
        <taxon>Placobranchoidea</taxon>
        <taxon>Plakobranchidae</taxon>
        <taxon>Elysia</taxon>
    </lineage>
</organism>
<feature type="compositionally biased region" description="Basic and acidic residues" evidence="1">
    <location>
        <begin position="347"/>
        <end position="358"/>
    </location>
</feature>
<comment type="caution">
    <text evidence="3">The sequence shown here is derived from an EMBL/GenBank/DDBJ whole genome shotgun (WGS) entry which is preliminary data.</text>
</comment>
<evidence type="ECO:0000259" key="2">
    <source>
        <dbReference type="PROSITE" id="PS50042"/>
    </source>
</evidence>
<keyword evidence="4" id="KW-1185">Reference proteome</keyword>
<dbReference type="GO" id="GO:0022857">
    <property type="term" value="F:transmembrane transporter activity"/>
    <property type="evidence" value="ECO:0007669"/>
    <property type="project" value="TreeGrafter"/>
</dbReference>
<feature type="region of interest" description="Disordered" evidence="1">
    <location>
        <begin position="388"/>
        <end position="463"/>
    </location>
</feature>
<name>A0AAV4I2T2_9GAST</name>
<dbReference type="InterPro" id="IPR018490">
    <property type="entry name" value="cNMP-bd_dom_sf"/>
</dbReference>
<evidence type="ECO:0000313" key="4">
    <source>
        <dbReference type="Proteomes" id="UP000762676"/>
    </source>
</evidence>
<dbReference type="GO" id="GO:0005886">
    <property type="term" value="C:plasma membrane"/>
    <property type="evidence" value="ECO:0007669"/>
    <property type="project" value="TreeGrafter"/>
</dbReference>
<dbReference type="InterPro" id="IPR014710">
    <property type="entry name" value="RmlC-like_jellyroll"/>
</dbReference>
<feature type="compositionally biased region" description="Polar residues" evidence="1">
    <location>
        <begin position="323"/>
        <end position="334"/>
    </location>
</feature>
<sequence>MHCAATATMLSVPVYPGHRSEINMNRADNRKKELRPRKTQLEYGKSIVGPGDNRSKLPRQLGFVAFQYLATNIEPFSENVMSRNVLKNLLKKDIVVNIRVSDTFKGKPVYIYEKDQASDKFVLILQGTVEVIVGNTNMVFESGPFSHYGVEALTGLAETPRPKEYIPDFSVRVLTDVQYLFITQSDYLSALHATRMMRQSGSIHLEFGSDVDRVKSNHNQNGTFSNNSPPYCNSSLSNLKDVDANTKRSTSSLDRLAFFQRKPDPHEILSRMWRTGSDAKERSDNYHHDPRKHSMDSSHHGDSSSLTSPRKLFSDGPHKRWPLSSSQPFKTSSNHKLDYLMEDECGDGEKHDSKRTPLIDKSGSAPQSSVLQAPPIFASLAEGESSSIASAGTSPRESALVDTAVSVHASPGDASYPQGRQGAQGPIAEQLEMNRFGAGDTDKAPLVKRGSKELEDKTASVRL</sequence>
<dbReference type="PANTHER" id="PTHR12064">
    <property type="entry name" value="METAL TRANSPORTER CNNM"/>
    <property type="match status" value="1"/>
</dbReference>
<dbReference type="SUPFAM" id="SSF51206">
    <property type="entry name" value="cAMP-binding domain-like"/>
    <property type="match status" value="1"/>
</dbReference>
<dbReference type="EMBL" id="BMAT01009283">
    <property type="protein sequence ID" value="GFS03282.1"/>
    <property type="molecule type" value="Genomic_DNA"/>
</dbReference>
<dbReference type="Proteomes" id="UP000762676">
    <property type="component" value="Unassembled WGS sequence"/>
</dbReference>
<reference evidence="3 4" key="1">
    <citation type="journal article" date="2021" name="Elife">
        <title>Chloroplast acquisition without the gene transfer in kleptoplastic sea slugs, Plakobranchus ocellatus.</title>
        <authorList>
            <person name="Maeda T."/>
            <person name="Takahashi S."/>
            <person name="Yoshida T."/>
            <person name="Shimamura S."/>
            <person name="Takaki Y."/>
            <person name="Nagai Y."/>
            <person name="Toyoda A."/>
            <person name="Suzuki Y."/>
            <person name="Arimoto A."/>
            <person name="Ishii H."/>
            <person name="Satoh N."/>
            <person name="Nishiyama T."/>
            <person name="Hasebe M."/>
            <person name="Maruyama T."/>
            <person name="Minagawa J."/>
            <person name="Obokata J."/>
            <person name="Shigenobu S."/>
        </authorList>
    </citation>
    <scope>NUCLEOTIDE SEQUENCE [LARGE SCALE GENOMIC DNA]</scope>
</reference>
<protein>
    <submittedName>
        <fullName evidence="3">Metal transporter CNNM2</fullName>
    </submittedName>
</protein>
<dbReference type="Gene3D" id="2.60.120.10">
    <property type="entry name" value="Jelly Rolls"/>
    <property type="match status" value="1"/>
</dbReference>
<evidence type="ECO:0000313" key="3">
    <source>
        <dbReference type="EMBL" id="GFS03282.1"/>
    </source>
</evidence>
<dbReference type="InterPro" id="IPR000595">
    <property type="entry name" value="cNMP-bd_dom"/>
</dbReference>
<feature type="domain" description="Cyclic nucleotide-binding" evidence="2">
    <location>
        <begin position="110"/>
        <end position="161"/>
    </location>
</feature>
<dbReference type="AlphaFoldDB" id="A0AAV4I2T2"/>
<dbReference type="Pfam" id="PF25562">
    <property type="entry name" value="CNBH_CNNM2_C"/>
    <property type="match status" value="1"/>
</dbReference>
<feature type="region of interest" description="Disordered" evidence="1">
    <location>
        <begin position="269"/>
        <end position="371"/>
    </location>
</feature>
<dbReference type="PANTHER" id="PTHR12064:SF94">
    <property type="entry name" value="UNEXTENDED PROTEIN"/>
    <property type="match status" value="1"/>
</dbReference>
<dbReference type="GO" id="GO:0010960">
    <property type="term" value="P:magnesium ion homeostasis"/>
    <property type="evidence" value="ECO:0007669"/>
    <property type="project" value="InterPro"/>
</dbReference>
<proteinExistence type="predicted"/>
<accession>A0AAV4I2T2</accession>
<gene>
    <name evidence="3" type="ORF">ElyMa_004627900</name>
</gene>